<name>A0A5P2GIL9_STRSO</name>
<dbReference type="InterPro" id="IPR049552">
    <property type="entry name" value="PKS_DH_N"/>
</dbReference>
<dbReference type="GO" id="GO:0004312">
    <property type="term" value="F:fatty acid synthase activity"/>
    <property type="evidence" value="ECO:0007669"/>
    <property type="project" value="TreeGrafter"/>
</dbReference>
<dbReference type="GO" id="GO:0033068">
    <property type="term" value="P:macrolide biosynthetic process"/>
    <property type="evidence" value="ECO:0007669"/>
    <property type="project" value="UniProtKB-ARBA"/>
</dbReference>
<dbReference type="CDD" id="cd08956">
    <property type="entry name" value="KR_3_FAS_SDR_x"/>
    <property type="match status" value="1"/>
</dbReference>
<feature type="active site" description="Proton donor; for dehydratase activity" evidence="9">
    <location>
        <position position="1141"/>
    </location>
</feature>
<dbReference type="InterPro" id="IPR014030">
    <property type="entry name" value="Ketoacyl_synth_N"/>
</dbReference>
<evidence type="ECO:0000259" key="11">
    <source>
        <dbReference type="PROSITE" id="PS50075"/>
    </source>
</evidence>
<sequence length="1848" mass="191853">MDNNEKLVKYLKRMTADLHQARQTIAELESAGSEPIAIVGMACRLPGGVSGPEELWDLVVAGGDGVSGFPVNRGWDLENLYHPDPDHPGTSYTREGGFLHDADEFDAGFFGISPREALAMDPQQRLMLEISWEALERAGIDPAALRGKPVGVFTGTGGGDYRAESHDIPAGVEAYLMTGVLGGVLSGRVSYTFGFEGPAVTVDTACSSSLVTLHLATQSLRSGESALALAGGVTVLAPNAFIGFSRQRGLAADGRCKSFAASADGTGFAEGAGVLVLERLSDAVSNGHRVLAVVRGSAVNQDGASNGLTAPNGPSQQRVIRRALTNAGLSVADVDVVEAHGTGTVLGDPIEAQALLATYGRGREAGRPLWLGSLKSNIGHTQAAAGVAGVIKMVQAMRHGVLPRTLHVDEPTPQVDWSAGAVELLTEEREWPETGRPRRAAVSGFGASGTNAHVILEQAPDQAPTGGEQGALEGSVVPLLVSGRGQAALAGQAGRLAGFLSERVEYELADVARSLAVSRGALADRAVVVAGGRGEAVAGLEALAGGESAPGVIVGGRSVLEDGRLGVLFSGQGSQWVGMARGLYERFGVFRAAFDAACGVLDARLAGCVEFAVADVVFGTAGTAGSAGSAGVAGLLDRTVYAQAGLFAVETALFRLVESWGVCPDVVGGHSVGEVVAAHVAGVLSLEDAGALVAARGRLMDALPEGGVMVSVAAGEEEVAALLPSGVSIAAVNGPRSVVISGAEGDVLAVAEELAGRGHRTRRLRVSHAFHSALMEPMLEEFGGVVAGLVFKSPRVAMVSNVSGRLVDAEVVTRPGYWVEHVRSTVRFAEGVGALRGAEVSTVLELGPDAVLSGMGVECWPEGGGVFVPALRRGGDEVRSLVEAVARLHVRGVLVDWRVLVGGGGGWPVELPTYAFQRQRFWLASGGGSGDPVGLGLAGVGHPMLGAVVEVPASGGVLFVSRWSSGSFPWLADHAVAGTVLVPGAAFVDLVVRAGDEVGCGLLGELVIEAPLVLPERGGVQVRVALGEADESGQRTVEVHSRAEDAGPGTPWTRHVSGRLAPEVAHADFELTQWPPAGAVPVEGAAERAYADMAETGYDYGPAFRGLSRVWTRGEDVFAEVVLPEEAGTPDGFGVHPALIDACFHAGVFRTDTAGQEQQLVLPFAWNDVRIYATGATVLRVHLAFDGPDVVSLRAADDGGAPIVSVGTVIARPVATEQLRAEAGSGWSRDALFGMEWTEVALPESPSATAVPAVRSPADIAELTASGAFDGAAVVDLTTRTGEGSRATARELTAWTLDLAQAWLTEPTLSEGRLVVLTPPPSDPAVAAVWGLVRTAEAEHPGRFVLVATDDPDPARQALPGVLAAGEPQLQLREGVARAPRLVRAVEPADVDSGRELDRDGTVLVTGGTGTLGALVARHVIEAHGVRNVLLVSRRGEQAPGAGELRDELTALGASVRVAACDVADREATAALLASIPAEAPLTAVVHTAGVIDDGVITALTPRRLDTVLRPKADAALVLDELTRDLDLAAFVLYSSAAGTFGSPGQGNYAAANAFLDALAQRRRAAGLPATSLAWGGWAESSGMTAHLSRRDVQRMSRGGGVELTSDEGLELFDRGVRSPAPFLVAAKMDFTTLRAQATAGSVHSMLRGLITARRRTVEPQRPAGPRLAERLAATLPARQEGVLLDVVRREVAAILGHASGGQVDADQGFSDIGFDSLLAVELRNKLNELTTLRLPATLVFDHPTPRSLTRFLLEELRPEANETHDVADREADIRRMLATTPMARFQELGLMPTLMALLDERDPGAAGAAGTTEAAEAAEQQGDSTSLILEMGVDDLIARAMKETRNQ</sequence>
<evidence type="ECO:0000256" key="2">
    <source>
        <dbReference type="ARBA" id="ARBA00004792"/>
    </source>
</evidence>
<keyword evidence="7" id="KW-0511">Multifunctional enzyme</keyword>
<organism evidence="14">
    <name type="scientific">Streptomyces seoulensis</name>
    <dbReference type="NCBI Taxonomy" id="73044"/>
    <lineage>
        <taxon>Bacteria</taxon>
        <taxon>Bacillati</taxon>
        <taxon>Actinomycetota</taxon>
        <taxon>Actinomycetes</taxon>
        <taxon>Kitasatosporales</taxon>
        <taxon>Streptomycetaceae</taxon>
        <taxon>Streptomyces</taxon>
    </lineage>
</organism>
<dbReference type="EMBL" id="MK599163">
    <property type="protein sequence ID" value="QES95478.1"/>
    <property type="molecule type" value="Genomic_DNA"/>
</dbReference>
<dbReference type="InterPro" id="IPR013968">
    <property type="entry name" value="PKS_KR"/>
</dbReference>
<dbReference type="InterPro" id="IPR015083">
    <property type="entry name" value="NorB/c/GfsB-D-like_docking"/>
</dbReference>
<dbReference type="InterPro" id="IPR049900">
    <property type="entry name" value="PKS_mFAS_DH"/>
</dbReference>
<dbReference type="InterPro" id="IPR006162">
    <property type="entry name" value="Ppantetheine_attach_site"/>
</dbReference>
<keyword evidence="5" id="KW-0808">Transferase</keyword>
<feature type="region of interest" description="C-terminal hotdog fold" evidence="9">
    <location>
        <begin position="1081"/>
        <end position="1220"/>
    </location>
</feature>
<dbReference type="InterPro" id="IPR050091">
    <property type="entry name" value="PKS_NRPS_Biosynth_Enz"/>
</dbReference>
<dbReference type="Pfam" id="PF00698">
    <property type="entry name" value="Acyl_transf_1"/>
    <property type="match status" value="1"/>
</dbReference>
<dbReference type="InterPro" id="IPR036291">
    <property type="entry name" value="NAD(P)-bd_dom_sf"/>
</dbReference>
<dbReference type="InterPro" id="IPR016035">
    <property type="entry name" value="Acyl_Trfase/lysoPLipase"/>
</dbReference>
<dbReference type="InterPro" id="IPR018201">
    <property type="entry name" value="Ketoacyl_synth_AS"/>
</dbReference>
<dbReference type="Gene3D" id="3.30.70.3290">
    <property type="match status" value="1"/>
</dbReference>
<dbReference type="PANTHER" id="PTHR43775:SF51">
    <property type="entry name" value="INACTIVE PHENOLPHTHIOCEROL SYNTHESIS POLYKETIDE SYNTHASE TYPE I PKS1-RELATED"/>
    <property type="match status" value="1"/>
</dbReference>
<evidence type="ECO:0000256" key="9">
    <source>
        <dbReference type="PROSITE-ProRule" id="PRU01363"/>
    </source>
</evidence>
<evidence type="ECO:0000256" key="3">
    <source>
        <dbReference type="ARBA" id="ARBA00022450"/>
    </source>
</evidence>
<dbReference type="SUPFAM" id="SSF55048">
    <property type="entry name" value="Probable ACP-binding domain of malonyl-CoA ACP transacylase"/>
    <property type="match status" value="1"/>
</dbReference>
<evidence type="ECO:0000256" key="7">
    <source>
        <dbReference type="ARBA" id="ARBA00023268"/>
    </source>
</evidence>
<dbReference type="Gene3D" id="3.40.366.10">
    <property type="entry name" value="Malonyl-Coenzyme A Acyl Carrier Protein, domain 2"/>
    <property type="match status" value="1"/>
</dbReference>
<dbReference type="CDD" id="cd00833">
    <property type="entry name" value="PKS"/>
    <property type="match status" value="1"/>
</dbReference>
<dbReference type="FunFam" id="3.40.47.10:FF:000019">
    <property type="entry name" value="Polyketide synthase type I"/>
    <property type="match status" value="1"/>
</dbReference>
<dbReference type="SUPFAM" id="SSF53901">
    <property type="entry name" value="Thiolase-like"/>
    <property type="match status" value="1"/>
</dbReference>
<dbReference type="Pfam" id="PF00109">
    <property type="entry name" value="ketoacyl-synt"/>
    <property type="match status" value="1"/>
</dbReference>
<comment type="pathway">
    <text evidence="2">Antibiotic biosynthesis.</text>
</comment>
<dbReference type="FunFam" id="1.10.1200.10:FF:000007">
    <property type="entry name" value="Probable polyketide synthase pks17"/>
    <property type="match status" value="1"/>
</dbReference>
<dbReference type="Pfam" id="PF08990">
    <property type="entry name" value="Docking"/>
    <property type="match status" value="1"/>
</dbReference>
<proteinExistence type="predicted"/>
<comment type="cofactor">
    <cofactor evidence="1">
        <name>pantetheine 4'-phosphate</name>
        <dbReference type="ChEBI" id="CHEBI:47942"/>
    </cofactor>
</comment>
<dbReference type="Pfam" id="PF21089">
    <property type="entry name" value="PKS_DH_N"/>
    <property type="match status" value="1"/>
</dbReference>
<feature type="active site" description="Proton acceptor; for dehydratase activity" evidence="9">
    <location>
        <position position="974"/>
    </location>
</feature>
<dbReference type="InterPro" id="IPR049551">
    <property type="entry name" value="PKS_DH_C"/>
</dbReference>
<dbReference type="InterPro" id="IPR020807">
    <property type="entry name" value="PKS_DH"/>
</dbReference>
<dbReference type="InterPro" id="IPR036736">
    <property type="entry name" value="ACP-like_sf"/>
</dbReference>
<dbReference type="GO" id="GO:0031177">
    <property type="term" value="F:phosphopantetheine binding"/>
    <property type="evidence" value="ECO:0007669"/>
    <property type="project" value="InterPro"/>
</dbReference>
<dbReference type="InterPro" id="IPR016036">
    <property type="entry name" value="Malonyl_transacylase_ACP-bd"/>
</dbReference>
<evidence type="ECO:0000256" key="10">
    <source>
        <dbReference type="SAM" id="MobiDB-lite"/>
    </source>
</evidence>
<dbReference type="PROSITE" id="PS52004">
    <property type="entry name" value="KS3_2"/>
    <property type="match status" value="1"/>
</dbReference>
<dbReference type="InterPro" id="IPR016039">
    <property type="entry name" value="Thiolase-like"/>
</dbReference>
<dbReference type="Pfam" id="PF22953">
    <property type="entry name" value="SpnB_Rossmann"/>
    <property type="match status" value="1"/>
</dbReference>
<dbReference type="SMART" id="SM00827">
    <property type="entry name" value="PKS_AT"/>
    <property type="match status" value="1"/>
</dbReference>
<dbReference type="InterPro" id="IPR014031">
    <property type="entry name" value="Ketoacyl_synth_C"/>
</dbReference>
<feature type="region of interest" description="Disordered" evidence="10">
    <location>
        <begin position="1033"/>
        <end position="1053"/>
    </location>
</feature>
<feature type="domain" description="Carrier" evidence="11">
    <location>
        <begin position="1682"/>
        <end position="1757"/>
    </location>
</feature>
<evidence type="ECO:0000259" key="13">
    <source>
        <dbReference type="PROSITE" id="PS52019"/>
    </source>
</evidence>
<evidence type="ECO:0000259" key="12">
    <source>
        <dbReference type="PROSITE" id="PS52004"/>
    </source>
</evidence>
<dbReference type="SUPFAM" id="SSF52151">
    <property type="entry name" value="FabD/lysophospholipase-like"/>
    <property type="match status" value="1"/>
</dbReference>
<dbReference type="InterPro" id="IPR020841">
    <property type="entry name" value="PKS_Beta-ketoAc_synthase_dom"/>
</dbReference>
<feature type="domain" description="Ketosynthase family 3 (KS3)" evidence="12">
    <location>
        <begin position="33"/>
        <end position="458"/>
    </location>
</feature>
<evidence type="ECO:0000256" key="4">
    <source>
        <dbReference type="ARBA" id="ARBA00022553"/>
    </source>
</evidence>
<dbReference type="PROSITE" id="PS50075">
    <property type="entry name" value="CARRIER"/>
    <property type="match status" value="1"/>
</dbReference>
<feature type="compositionally biased region" description="Low complexity" evidence="10">
    <location>
        <begin position="1805"/>
        <end position="1820"/>
    </location>
</feature>
<dbReference type="Gene3D" id="3.40.47.10">
    <property type="match status" value="1"/>
</dbReference>
<dbReference type="InterPro" id="IPR020806">
    <property type="entry name" value="PKS_PP-bd"/>
</dbReference>
<accession>A0A5P2GIL9</accession>
<keyword evidence="3" id="KW-0596">Phosphopantetheine</keyword>
<dbReference type="SMART" id="SM00825">
    <property type="entry name" value="PKS_KS"/>
    <property type="match status" value="1"/>
</dbReference>
<dbReference type="InterPro" id="IPR032821">
    <property type="entry name" value="PKS_assoc"/>
</dbReference>
<dbReference type="InterPro" id="IPR001227">
    <property type="entry name" value="Ac_transferase_dom_sf"/>
</dbReference>
<dbReference type="InterPro" id="IPR057326">
    <property type="entry name" value="KR_dom"/>
</dbReference>
<dbReference type="InterPro" id="IPR014043">
    <property type="entry name" value="Acyl_transferase_dom"/>
</dbReference>
<dbReference type="InterPro" id="IPR055123">
    <property type="entry name" value="SpnB-like_Rossmann"/>
</dbReference>
<dbReference type="InterPro" id="IPR042104">
    <property type="entry name" value="PKS_dehydratase_sf"/>
</dbReference>
<dbReference type="SUPFAM" id="SSF51735">
    <property type="entry name" value="NAD(P)-binding Rossmann-fold domains"/>
    <property type="match status" value="2"/>
</dbReference>
<dbReference type="SMART" id="SM01294">
    <property type="entry name" value="PKS_PP_betabranch"/>
    <property type="match status" value="1"/>
</dbReference>
<feature type="domain" description="PKS/mFAS DH" evidence="13">
    <location>
        <begin position="942"/>
        <end position="1220"/>
    </location>
</feature>
<protein>
    <submittedName>
        <fullName evidence="14">Type I polyketide synthase</fullName>
    </submittedName>
</protein>
<dbReference type="Pfam" id="PF16197">
    <property type="entry name" value="KAsynt_C_assoc"/>
    <property type="match status" value="1"/>
</dbReference>
<dbReference type="PANTHER" id="PTHR43775">
    <property type="entry name" value="FATTY ACID SYNTHASE"/>
    <property type="match status" value="1"/>
</dbReference>
<dbReference type="PROSITE" id="PS52019">
    <property type="entry name" value="PKS_MFAS_DH"/>
    <property type="match status" value="1"/>
</dbReference>
<keyword evidence="6" id="KW-0045">Antibiotic biosynthesis</keyword>
<dbReference type="Pfam" id="PF14765">
    <property type="entry name" value="PS-DH"/>
    <property type="match status" value="1"/>
</dbReference>
<feature type="region of interest" description="N-terminal hotdog fold" evidence="9">
    <location>
        <begin position="942"/>
        <end position="1067"/>
    </location>
</feature>
<dbReference type="Pfam" id="PF00550">
    <property type="entry name" value="PP-binding"/>
    <property type="match status" value="1"/>
</dbReference>
<dbReference type="Gene3D" id="3.10.129.110">
    <property type="entry name" value="Polyketide synthase dehydratase"/>
    <property type="match status" value="1"/>
</dbReference>
<feature type="region of interest" description="Disordered" evidence="10">
    <location>
        <begin position="1805"/>
        <end position="1826"/>
    </location>
</feature>
<evidence type="ECO:0000313" key="14">
    <source>
        <dbReference type="EMBL" id="QES95478.1"/>
    </source>
</evidence>
<dbReference type="GO" id="GO:0006633">
    <property type="term" value="P:fatty acid biosynthetic process"/>
    <property type="evidence" value="ECO:0007669"/>
    <property type="project" value="InterPro"/>
</dbReference>
<evidence type="ECO:0000256" key="1">
    <source>
        <dbReference type="ARBA" id="ARBA00001957"/>
    </source>
</evidence>
<dbReference type="Gene3D" id="1.10.1200.10">
    <property type="entry name" value="ACP-like"/>
    <property type="match status" value="1"/>
</dbReference>
<dbReference type="Gene3D" id="3.40.50.720">
    <property type="entry name" value="NAD(P)-binding Rossmann-like Domain"/>
    <property type="match status" value="1"/>
</dbReference>
<dbReference type="PROSITE" id="PS00606">
    <property type="entry name" value="KS3_1"/>
    <property type="match status" value="1"/>
</dbReference>
<keyword evidence="8" id="KW-0012">Acyltransferase</keyword>
<dbReference type="Pfam" id="PF08659">
    <property type="entry name" value="KR"/>
    <property type="match status" value="1"/>
</dbReference>
<dbReference type="PROSITE" id="PS00012">
    <property type="entry name" value="PHOSPHOPANTETHEINE"/>
    <property type="match status" value="1"/>
</dbReference>
<evidence type="ECO:0000256" key="8">
    <source>
        <dbReference type="ARBA" id="ARBA00023315"/>
    </source>
</evidence>
<dbReference type="SUPFAM" id="SSF47336">
    <property type="entry name" value="ACP-like"/>
    <property type="match status" value="1"/>
</dbReference>
<keyword evidence="4" id="KW-0597">Phosphoprotein</keyword>
<dbReference type="Pfam" id="PF02801">
    <property type="entry name" value="Ketoacyl-synt_C"/>
    <property type="match status" value="1"/>
</dbReference>
<reference evidence="14" key="1">
    <citation type="submission" date="2019-03" db="EMBL/GenBank/DDBJ databases">
        <title>Discovery of unique skeleton ansamycins by genome mining and heterologous expression of a silent ansamycin biosynthetic gene cluster.</title>
        <authorList>
            <person name="Liu S."/>
        </authorList>
    </citation>
    <scope>NUCLEOTIDE SEQUENCE</scope>
    <source>
        <strain evidence="14">A01</strain>
    </source>
</reference>
<evidence type="ECO:0000256" key="5">
    <source>
        <dbReference type="ARBA" id="ARBA00022679"/>
    </source>
</evidence>
<dbReference type="SMART" id="SM00822">
    <property type="entry name" value="PKS_KR"/>
    <property type="match status" value="1"/>
</dbReference>
<dbReference type="InterPro" id="IPR009081">
    <property type="entry name" value="PP-bd_ACP"/>
</dbReference>
<dbReference type="SMART" id="SM00826">
    <property type="entry name" value="PKS_DH"/>
    <property type="match status" value="1"/>
</dbReference>
<dbReference type="GO" id="GO:0004315">
    <property type="term" value="F:3-oxoacyl-[acyl-carrier-protein] synthase activity"/>
    <property type="evidence" value="ECO:0007669"/>
    <property type="project" value="InterPro"/>
</dbReference>
<evidence type="ECO:0000256" key="6">
    <source>
        <dbReference type="ARBA" id="ARBA00023194"/>
    </source>
</evidence>
<dbReference type="SMART" id="SM00823">
    <property type="entry name" value="PKS_PP"/>
    <property type="match status" value="1"/>
</dbReference>